<keyword evidence="2" id="KW-0805">Transcription regulation</keyword>
<keyword evidence="8" id="KW-1185">Reference proteome</keyword>
<dbReference type="SMART" id="SM01043">
    <property type="entry name" value="BTAD"/>
    <property type="match status" value="1"/>
</dbReference>
<evidence type="ECO:0000313" key="8">
    <source>
        <dbReference type="Proteomes" id="UP000660680"/>
    </source>
</evidence>
<dbReference type="InterPro" id="IPR011990">
    <property type="entry name" value="TPR-like_helical_dom_sf"/>
</dbReference>
<dbReference type="EMBL" id="BMRB01000003">
    <property type="protein sequence ID" value="GGS44179.1"/>
    <property type="molecule type" value="Genomic_DNA"/>
</dbReference>
<reference evidence="7" key="1">
    <citation type="journal article" date="2014" name="Int. J. Syst. Evol. Microbiol.">
        <title>Complete genome sequence of Corynebacterium casei LMG S-19264T (=DSM 44701T), isolated from a smear-ripened cheese.</title>
        <authorList>
            <consortium name="US DOE Joint Genome Institute (JGI-PGF)"/>
            <person name="Walter F."/>
            <person name="Albersmeier A."/>
            <person name="Kalinowski J."/>
            <person name="Ruckert C."/>
        </authorList>
    </citation>
    <scope>NUCLEOTIDE SEQUENCE</scope>
    <source>
        <strain evidence="7">JCM 3276</strain>
    </source>
</reference>
<proteinExistence type="inferred from homology"/>
<dbReference type="GO" id="GO:0043531">
    <property type="term" value="F:ADP binding"/>
    <property type="evidence" value="ECO:0007669"/>
    <property type="project" value="InterPro"/>
</dbReference>
<gene>
    <name evidence="7" type="ORF">GCM10010171_44190</name>
</gene>
<evidence type="ECO:0000256" key="3">
    <source>
        <dbReference type="ARBA" id="ARBA00023125"/>
    </source>
</evidence>
<evidence type="ECO:0000256" key="2">
    <source>
        <dbReference type="ARBA" id="ARBA00023015"/>
    </source>
</evidence>
<keyword evidence="3 5" id="KW-0238">DNA-binding</keyword>
<organism evidence="7 8">
    <name type="scientific">Actinokineospora fastidiosa</name>
    <dbReference type="NCBI Taxonomy" id="1816"/>
    <lineage>
        <taxon>Bacteria</taxon>
        <taxon>Bacillati</taxon>
        <taxon>Actinomycetota</taxon>
        <taxon>Actinomycetes</taxon>
        <taxon>Pseudonocardiales</taxon>
        <taxon>Pseudonocardiaceae</taxon>
        <taxon>Actinokineospora</taxon>
    </lineage>
</organism>
<dbReference type="GO" id="GO:0003677">
    <property type="term" value="F:DNA binding"/>
    <property type="evidence" value="ECO:0007669"/>
    <property type="project" value="UniProtKB-UniRule"/>
</dbReference>
<comment type="caution">
    <text evidence="7">The sequence shown here is derived from an EMBL/GenBank/DDBJ whole genome shotgun (WGS) entry which is preliminary data.</text>
</comment>
<dbReference type="Pfam" id="PF00486">
    <property type="entry name" value="Trans_reg_C"/>
    <property type="match status" value="1"/>
</dbReference>
<dbReference type="Gene3D" id="1.10.10.10">
    <property type="entry name" value="Winged helix-like DNA-binding domain superfamily/Winged helix DNA-binding domain"/>
    <property type="match status" value="1"/>
</dbReference>
<dbReference type="SMART" id="SM00862">
    <property type="entry name" value="Trans_reg_C"/>
    <property type="match status" value="1"/>
</dbReference>
<evidence type="ECO:0000259" key="6">
    <source>
        <dbReference type="PROSITE" id="PS51755"/>
    </source>
</evidence>
<dbReference type="SUPFAM" id="SSF46894">
    <property type="entry name" value="C-terminal effector domain of the bipartite response regulators"/>
    <property type="match status" value="1"/>
</dbReference>
<reference evidence="7" key="2">
    <citation type="submission" date="2020-09" db="EMBL/GenBank/DDBJ databases">
        <authorList>
            <person name="Sun Q."/>
            <person name="Ohkuma M."/>
        </authorList>
    </citation>
    <scope>NUCLEOTIDE SEQUENCE</scope>
    <source>
        <strain evidence="7">JCM 3276</strain>
    </source>
</reference>
<evidence type="ECO:0000256" key="5">
    <source>
        <dbReference type="PROSITE-ProRule" id="PRU01091"/>
    </source>
</evidence>
<dbReference type="InterPro" id="IPR051677">
    <property type="entry name" value="AfsR-DnrI-RedD_regulator"/>
</dbReference>
<dbReference type="InterPro" id="IPR027417">
    <property type="entry name" value="P-loop_NTPase"/>
</dbReference>
<keyword evidence="4" id="KW-0804">Transcription</keyword>
<dbReference type="GO" id="GO:0000160">
    <property type="term" value="P:phosphorelay signal transduction system"/>
    <property type="evidence" value="ECO:0007669"/>
    <property type="project" value="InterPro"/>
</dbReference>
<feature type="domain" description="OmpR/PhoB-type" evidence="6">
    <location>
        <begin position="1"/>
        <end position="94"/>
    </location>
</feature>
<dbReference type="PANTHER" id="PTHR35807">
    <property type="entry name" value="TRANSCRIPTIONAL REGULATOR REDD-RELATED"/>
    <property type="match status" value="1"/>
</dbReference>
<evidence type="ECO:0000256" key="1">
    <source>
        <dbReference type="ARBA" id="ARBA00005820"/>
    </source>
</evidence>
<dbReference type="SUPFAM" id="SSF52540">
    <property type="entry name" value="P-loop containing nucleoside triphosphate hydrolases"/>
    <property type="match status" value="1"/>
</dbReference>
<dbReference type="AlphaFoldDB" id="A0A918GLB1"/>
<dbReference type="Pfam" id="PF03704">
    <property type="entry name" value="BTAD"/>
    <property type="match status" value="1"/>
</dbReference>
<protein>
    <recommendedName>
        <fullName evidence="6">OmpR/PhoB-type domain-containing protein</fullName>
    </recommendedName>
</protein>
<dbReference type="InterPro" id="IPR001867">
    <property type="entry name" value="OmpR/PhoB-type_DNA-bd"/>
</dbReference>
<dbReference type="GO" id="GO:0006355">
    <property type="term" value="P:regulation of DNA-templated transcription"/>
    <property type="evidence" value="ECO:0007669"/>
    <property type="project" value="InterPro"/>
</dbReference>
<dbReference type="CDD" id="cd15831">
    <property type="entry name" value="BTAD"/>
    <property type="match status" value="1"/>
</dbReference>
<feature type="DNA-binding region" description="OmpR/PhoB-type" evidence="5">
    <location>
        <begin position="1"/>
        <end position="94"/>
    </location>
</feature>
<dbReference type="InterPro" id="IPR036388">
    <property type="entry name" value="WH-like_DNA-bd_sf"/>
</dbReference>
<accession>A0A918GLB1</accession>
<dbReference type="Gene3D" id="3.40.50.300">
    <property type="entry name" value="P-loop containing nucleotide triphosphate hydrolases"/>
    <property type="match status" value="1"/>
</dbReference>
<sequence>MLGPLDVRDGAGAVDPGPYKQRVLLGVLLLRANMVVPVDQLVQAVWPEGLPRTARKNLQVYVSALRKIIGDRIHHASYGYVLDAVPDEVDALRFDTLANSGYAAYHSGNLHETRKLLGEAVALWRDEVLADLAGNPVIAAEADQLGQRYLAVYEDWVDLEIDAGRHLAVLGPLARLARRHPFRERLTAATITALYRAGRRREALATYEVHRQLIARELGIAPSLVLQQLYQSMLADASNRSLALAPAGRGRVRPAQLPRDVPDLVGRADQVDDLVGALTGPESSDVAVITGAVGTGKTALAVRVGHRVAEAFEDGQVFVSLRVPDGRPKATRDVVTELMRATGLDVPVPRDDGEALAVWRSWIADRAFLVILDNAVSERQVRGLLPGKGRNRTVVTSSHRLSGLESVHRVEVGEISEEEAGELVGRAVGPGRVLGSALRRIIGRCGSTPLVVRAVAAKLDSLRHLSMVDYADRLESAQSVLYELVAGGTPVRERVARVYSDLAPPQRQAVRALGGLPGGPVGAAELAEAFAALPEPATRIIDRLVEANIVGAPDAAHYAVPALVRHFAADLAR</sequence>
<dbReference type="Gene3D" id="1.25.40.10">
    <property type="entry name" value="Tetratricopeptide repeat domain"/>
    <property type="match status" value="1"/>
</dbReference>
<comment type="similarity">
    <text evidence="1">Belongs to the AfsR/DnrI/RedD regulatory family.</text>
</comment>
<dbReference type="InterPro" id="IPR005158">
    <property type="entry name" value="BTAD"/>
</dbReference>
<dbReference type="InterPro" id="IPR016032">
    <property type="entry name" value="Sig_transdc_resp-reg_C-effctor"/>
</dbReference>
<evidence type="ECO:0000313" key="7">
    <source>
        <dbReference type="EMBL" id="GGS44179.1"/>
    </source>
</evidence>
<evidence type="ECO:0000256" key="4">
    <source>
        <dbReference type="ARBA" id="ARBA00023163"/>
    </source>
</evidence>
<dbReference type="SUPFAM" id="SSF48452">
    <property type="entry name" value="TPR-like"/>
    <property type="match status" value="1"/>
</dbReference>
<dbReference type="Proteomes" id="UP000660680">
    <property type="component" value="Unassembled WGS sequence"/>
</dbReference>
<dbReference type="PROSITE" id="PS51755">
    <property type="entry name" value="OMPR_PHOB"/>
    <property type="match status" value="1"/>
</dbReference>
<dbReference type="PANTHER" id="PTHR35807:SF1">
    <property type="entry name" value="TRANSCRIPTIONAL REGULATOR REDD"/>
    <property type="match status" value="1"/>
</dbReference>
<name>A0A918GLB1_9PSEU</name>